<evidence type="ECO:0000313" key="2">
    <source>
        <dbReference type="Proteomes" id="UP000251241"/>
    </source>
</evidence>
<dbReference type="GeneID" id="97182919"/>
<protein>
    <submittedName>
        <fullName evidence="1">Uncharacterized protein</fullName>
    </submittedName>
</protein>
<organism evidence="1 2">
    <name type="scientific">Sphingobacterium multivorum</name>
    <dbReference type="NCBI Taxonomy" id="28454"/>
    <lineage>
        <taxon>Bacteria</taxon>
        <taxon>Pseudomonadati</taxon>
        <taxon>Bacteroidota</taxon>
        <taxon>Sphingobacteriia</taxon>
        <taxon>Sphingobacteriales</taxon>
        <taxon>Sphingobacteriaceae</taxon>
        <taxon>Sphingobacterium</taxon>
    </lineage>
</organism>
<evidence type="ECO:0000313" key="1">
    <source>
        <dbReference type="EMBL" id="SPZ87615.1"/>
    </source>
</evidence>
<dbReference type="RefSeq" id="WP_112375069.1">
    <property type="nucleotide sequence ID" value="NZ_CP069793.1"/>
</dbReference>
<name>A0A2X2JJR8_SPHMU</name>
<accession>A0A2X2JJR8</accession>
<proteinExistence type="predicted"/>
<gene>
    <name evidence="1" type="ORF">NCTC11343_03021</name>
</gene>
<reference evidence="1 2" key="1">
    <citation type="submission" date="2018-06" db="EMBL/GenBank/DDBJ databases">
        <authorList>
            <consortium name="Pathogen Informatics"/>
            <person name="Doyle S."/>
        </authorList>
    </citation>
    <scope>NUCLEOTIDE SEQUENCE [LARGE SCALE GENOMIC DNA]</scope>
    <source>
        <strain evidence="1 2">NCTC11343</strain>
    </source>
</reference>
<dbReference type="Proteomes" id="UP000251241">
    <property type="component" value="Unassembled WGS sequence"/>
</dbReference>
<dbReference type="EMBL" id="UAUU01000009">
    <property type="protein sequence ID" value="SPZ87615.1"/>
    <property type="molecule type" value="Genomic_DNA"/>
</dbReference>
<dbReference type="AlphaFoldDB" id="A0A2X2JJR8"/>
<sequence>MSLHQDAELKKAVLDLPQKEKDKLLVRLISKDKMLIKQLHFQLLENAEDLEERIEKLRKQLQQLFDSGLSQIGNTPQHSNFIALNKLIKKASGLVNEHEKVTKDKISEVEFRCYILKRAIADYDRLFASSYQSAAHKLHKYITGRIKHAVGKYSKLHEDFQFDYREDFQNTLDAFGNTTLKSYISEQKIDLDLN</sequence>